<proteinExistence type="predicted"/>
<gene>
    <name evidence="1" type="ORF">SAMN04487840_11478</name>
</gene>
<dbReference type="InterPro" id="IPR007731">
    <property type="entry name" value="DUF669"/>
</dbReference>
<evidence type="ECO:0000313" key="1">
    <source>
        <dbReference type="EMBL" id="SES04186.1"/>
    </source>
</evidence>
<protein>
    <recommendedName>
        <fullName evidence="3">DUF669 domain-containing protein</fullName>
    </recommendedName>
</protein>
<evidence type="ECO:0008006" key="3">
    <source>
        <dbReference type="Google" id="ProtNLM"/>
    </source>
</evidence>
<organism evidence="1 2">
    <name type="scientific">Streptococcus gallolyticus</name>
    <dbReference type="NCBI Taxonomy" id="315405"/>
    <lineage>
        <taxon>Bacteria</taxon>
        <taxon>Bacillati</taxon>
        <taxon>Bacillota</taxon>
        <taxon>Bacilli</taxon>
        <taxon>Lactobacillales</taxon>
        <taxon>Streptococcaceae</taxon>
        <taxon>Streptococcus</taxon>
    </lineage>
</organism>
<dbReference type="RefSeq" id="WP_074628053.1">
    <property type="nucleotide sequence ID" value="NZ_FOGM01000014.1"/>
</dbReference>
<dbReference type="AlphaFoldDB" id="A0A1H9U426"/>
<reference evidence="1 2" key="1">
    <citation type="submission" date="2016-10" db="EMBL/GenBank/DDBJ databases">
        <authorList>
            <person name="de Groot N.N."/>
        </authorList>
    </citation>
    <scope>NUCLEOTIDE SEQUENCE [LARGE SCALE GENOMIC DNA]</scope>
    <source>
        <strain evidence="1 2">VTM2R47</strain>
    </source>
</reference>
<dbReference type="Proteomes" id="UP000182712">
    <property type="component" value="Unassembled WGS sequence"/>
</dbReference>
<accession>A0A1H9U426</accession>
<evidence type="ECO:0000313" key="2">
    <source>
        <dbReference type="Proteomes" id="UP000182712"/>
    </source>
</evidence>
<dbReference type="Pfam" id="PF05037">
    <property type="entry name" value="DUF669"/>
    <property type="match status" value="1"/>
</dbReference>
<sequence length="152" mass="17256">MSVFEIDYSQAQEFAKVTDGTYEVLIDKAVQNASKGGTDFLDIQLRIRKDFQQEFQNNIIFHKIWINKQTNKYPAGMVQNLAKQAGIPDGAKFNSLDDYLNMLVGKPLKVTVKNETSEYNGKTYENLNVKAIEKSELSGMQVPEINEPDLPF</sequence>
<name>A0A1H9U426_9STRE</name>
<dbReference type="EMBL" id="FOGM01000014">
    <property type="protein sequence ID" value="SES04186.1"/>
    <property type="molecule type" value="Genomic_DNA"/>
</dbReference>